<keyword evidence="1" id="KW-0677">Repeat</keyword>
<evidence type="ECO:0008006" key="7">
    <source>
        <dbReference type="Google" id="ProtNLM"/>
    </source>
</evidence>
<dbReference type="VEuPathDB" id="FungiDB:jhhlp_001247"/>
<dbReference type="AlphaFoldDB" id="A0A2N3NHS3"/>
<dbReference type="EMBL" id="NLAX01000004">
    <property type="protein sequence ID" value="PKS11951.1"/>
    <property type="molecule type" value="Genomic_DNA"/>
</dbReference>
<evidence type="ECO:0000256" key="3">
    <source>
        <dbReference type="SAM" id="MobiDB-lite"/>
    </source>
</evidence>
<feature type="region of interest" description="Disordered" evidence="3">
    <location>
        <begin position="528"/>
        <end position="668"/>
    </location>
</feature>
<dbReference type="Gene3D" id="2.120.10.80">
    <property type="entry name" value="Kelch-type beta propeller"/>
    <property type="match status" value="2"/>
</dbReference>
<keyword evidence="4" id="KW-0472">Membrane</keyword>
<accession>A0A2N3NHS3</accession>
<protein>
    <recommendedName>
        <fullName evidence="7">Kelch repeat-containing protein</fullName>
    </recommendedName>
</protein>
<dbReference type="OrthoDB" id="540004at2759"/>
<proteinExistence type="predicted"/>
<gene>
    <name evidence="5" type="ORF">jhhlp_001247</name>
</gene>
<dbReference type="Proteomes" id="UP000233524">
    <property type="component" value="Unassembled WGS sequence"/>
</dbReference>
<feature type="compositionally biased region" description="Basic and acidic residues" evidence="3">
    <location>
        <begin position="650"/>
        <end position="668"/>
    </location>
</feature>
<dbReference type="SUPFAM" id="SSF117281">
    <property type="entry name" value="Kelch motif"/>
    <property type="match status" value="1"/>
</dbReference>
<keyword evidence="4" id="KW-1133">Transmembrane helix</keyword>
<dbReference type="PANTHER" id="PTHR47435:SF4">
    <property type="entry name" value="KELCH REPEAT PROTEIN (AFU_ORTHOLOGUE AFUA_5G12780)"/>
    <property type="match status" value="1"/>
</dbReference>
<evidence type="ECO:0000313" key="5">
    <source>
        <dbReference type="EMBL" id="PKS11951.1"/>
    </source>
</evidence>
<dbReference type="PANTHER" id="PTHR47435">
    <property type="entry name" value="KELCH REPEAT PROTEIN (AFU_ORTHOLOGUE AFUA_5G12780)"/>
    <property type="match status" value="1"/>
</dbReference>
<dbReference type="GO" id="GO:0019760">
    <property type="term" value="P:glucosinolate metabolic process"/>
    <property type="evidence" value="ECO:0007669"/>
    <property type="project" value="UniProtKB-ARBA"/>
</dbReference>
<evidence type="ECO:0000256" key="2">
    <source>
        <dbReference type="ARBA" id="ARBA00023004"/>
    </source>
</evidence>
<feature type="compositionally biased region" description="Low complexity" evidence="3">
    <location>
        <begin position="575"/>
        <end position="586"/>
    </location>
</feature>
<organism evidence="5 6">
    <name type="scientific">Lomentospora prolificans</name>
    <dbReference type="NCBI Taxonomy" id="41688"/>
    <lineage>
        <taxon>Eukaryota</taxon>
        <taxon>Fungi</taxon>
        <taxon>Dikarya</taxon>
        <taxon>Ascomycota</taxon>
        <taxon>Pezizomycotina</taxon>
        <taxon>Sordariomycetes</taxon>
        <taxon>Hypocreomycetidae</taxon>
        <taxon>Microascales</taxon>
        <taxon>Microascaceae</taxon>
        <taxon>Lomentospora</taxon>
    </lineage>
</organism>
<keyword evidence="4" id="KW-0812">Transmembrane</keyword>
<keyword evidence="6" id="KW-1185">Reference proteome</keyword>
<evidence type="ECO:0000256" key="4">
    <source>
        <dbReference type="SAM" id="Phobius"/>
    </source>
</evidence>
<evidence type="ECO:0000256" key="1">
    <source>
        <dbReference type="ARBA" id="ARBA00022737"/>
    </source>
</evidence>
<sequence>MIWLPCRSVTGTTVANDARSRTSHRRGSSPSSLGLLLLLLLLLANVQLSWQQNDPVSNFCRRFGHQTAIVDDRLYIDGGFLNYNPLEQYPENYTNDYLFFHDLSTVASSGMPQLYANLSKNRTVPSLHGGVLWGDSVNKRLYQFGGEVHRDRTTPFRGVYAYDILADQWDFFSLDHVSQPASTVIYRTSYGAGVAIPERGEGYYYGGWVSNRSEPSWGDTPVANSYLVKYEMDKNLWTNSSGPPDRIGRAEGSMVYIPAGDAGMLVYLGGVQDKFGNGSVIQGQPMDEILLYDVLSFKWYKQKASGEVPDMRSRFCSGVAWAPDRSSYNIYLYGGAGMPPNTTGFDDIYILSLPSFTWIKLYPNDTSSTGEYPHHSLSCNMHLDSAQMLIIGGSFPASDMCDTPEQWGVHNLDTGRRNPDEAVWQLYDPEKKGYTLPFDVWDVIGGSEAGASTKKEPDDGFSSPDLKVLLSRTASAAAREPTRDLGGGDDSGGGLSKGAIAGIAVGGAAGLIALVALIIFLFRKKRGGGGSSSSHHHNHQPQMSFASHNGYPSPYYPVNPMSPLAASPPHPPTTPGTHDATTATPDSAHAKLDSASWTPDGHTRSYSTLQAHSPHPTSPGANTAYTGSSGFGGGEMGPGRPQELSATPGFERRRDREPPRMHETYYHA</sequence>
<comment type="caution">
    <text evidence="5">The sequence shown here is derived from an EMBL/GenBank/DDBJ whole genome shotgun (WGS) entry which is preliminary data.</text>
</comment>
<dbReference type="STRING" id="41688.A0A2N3NHS3"/>
<name>A0A2N3NHS3_9PEZI</name>
<evidence type="ECO:0000313" key="6">
    <source>
        <dbReference type="Proteomes" id="UP000233524"/>
    </source>
</evidence>
<reference evidence="5 6" key="1">
    <citation type="journal article" date="2017" name="G3 (Bethesda)">
        <title>First Draft Genome Sequence of the Pathogenic Fungus Lomentospora prolificans (Formerly Scedosporium prolificans).</title>
        <authorList>
            <person name="Luo R."/>
            <person name="Zimin A."/>
            <person name="Workman R."/>
            <person name="Fan Y."/>
            <person name="Pertea G."/>
            <person name="Grossman N."/>
            <person name="Wear M.P."/>
            <person name="Jia B."/>
            <person name="Miller H."/>
            <person name="Casadevall A."/>
            <person name="Timp W."/>
            <person name="Zhang S.X."/>
            <person name="Salzberg S.L."/>
        </authorList>
    </citation>
    <scope>NUCLEOTIDE SEQUENCE [LARGE SCALE GENOMIC DNA]</scope>
    <source>
        <strain evidence="5 6">JHH-5317</strain>
    </source>
</reference>
<keyword evidence="2" id="KW-0408">Iron</keyword>
<feature type="transmembrane region" description="Helical" evidence="4">
    <location>
        <begin position="499"/>
        <end position="522"/>
    </location>
</feature>
<dbReference type="InterPro" id="IPR015915">
    <property type="entry name" value="Kelch-typ_b-propeller"/>
</dbReference>
<dbReference type="InParanoid" id="A0A2N3NHS3"/>